<keyword evidence="2" id="KW-0862">Zinc</keyword>
<evidence type="ECO:0000256" key="1">
    <source>
        <dbReference type="ARBA" id="ARBA00022723"/>
    </source>
</evidence>
<keyword evidence="6" id="KW-0539">Nucleus</keyword>
<evidence type="ECO:0000256" key="2">
    <source>
        <dbReference type="ARBA" id="ARBA00022833"/>
    </source>
</evidence>
<proteinExistence type="predicted"/>
<evidence type="ECO:0000256" key="3">
    <source>
        <dbReference type="ARBA" id="ARBA00023015"/>
    </source>
</evidence>
<gene>
    <name evidence="7" type="ORF">LTR09_010045</name>
</gene>
<dbReference type="AlphaFoldDB" id="A0AAJ0DEC9"/>
<reference evidence="7" key="1">
    <citation type="submission" date="2023-04" db="EMBL/GenBank/DDBJ databases">
        <title>Black Yeasts Isolated from many extreme environments.</title>
        <authorList>
            <person name="Coleine C."/>
            <person name="Stajich J.E."/>
            <person name="Selbmann L."/>
        </authorList>
    </citation>
    <scope>NUCLEOTIDE SEQUENCE</scope>
    <source>
        <strain evidence="7">CCFEE 5312</strain>
    </source>
</reference>
<comment type="caution">
    <text evidence="7">The sequence shown here is derived from an EMBL/GenBank/DDBJ whole genome shotgun (WGS) entry which is preliminary data.</text>
</comment>
<dbReference type="GO" id="GO:0003677">
    <property type="term" value="F:DNA binding"/>
    <property type="evidence" value="ECO:0007669"/>
    <property type="project" value="UniProtKB-KW"/>
</dbReference>
<sequence length="521" mass="57994">MSPDLTLSEHERTCMDFWLALGAKAVWRVTPAKEWVQLALQLATVEPAVMLAITAYATVQKGVGITMHKAMEPPTARRSDVAVAMRQFSKATSALRMYIDQAINSQASLEPVLICSILFVCFELGRGKFQNAMAHMGFARRIIDEGMDFSGGKGQPQRLSALSGEAMHDFGQLFHAIESGSELTGNPIGLDQDGREPQDSVPKSIPPAFKSLAEAKTHLTALIEASGDVHKELFQLADEQIAEQDRRHLHPSIVFCITHLMSRTIIPCPALQAKIEELTHAYDCWTLALDAISQRSTPKHEEQQLFLAITTLRLQHLVASSNLRHCATPYESTWDELSAIYEPALDLIERFLTAIPTNMLHGVHGPSQPHLPYAKQESSFSLEPTVLPALALIAFRCRDTVVRHRALHMLLTTRRREGLGYSESMAWFISVFVDAEEQAARQSLLRQGLLATEDLTAEQVPESARLSVVAIYGETADSTLVVASRFRYEDGGELEVRKWRGRKEPVVFEELGTTVVRYRCP</sequence>
<dbReference type="EMBL" id="JAWDJX010000047">
    <property type="protein sequence ID" value="KAK3048551.1"/>
    <property type="molecule type" value="Genomic_DNA"/>
</dbReference>
<organism evidence="7 8">
    <name type="scientific">Extremus antarcticus</name>
    <dbReference type="NCBI Taxonomy" id="702011"/>
    <lineage>
        <taxon>Eukaryota</taxon>
        <taxon>Fungi</taxon>
        <taxon>Dikarya</taxon>
        <taxon>Ascomycota</taxon>
        <taxon>Pezizomycotina</taxon>
        <taxon>Dothideomycetes</taxon>
        <taxon>Dothideomycetidae</taxon>
        <taxon>Mycosphaerellales</taxon>
        <taxon>Extremaceae</taxon>
        <taxon>Extremus</taxon>
    </lineage>
</organism>
<evidence type="ECO:0000313" key="7">
    <source>
        <dbReference type="EMBL" id="KAK3048551.1"/>
    </source>
</evidence>
<keyword evidence="8" id="KW-1185">Reference proteome</keyword>
<keyword evidence="3" id="KW-0805">Transcription regulation</keyword>
<evidence type="ECO:0000256" key="4">
    <source>
        <dbReference type="ARBA" id="ARBA00023125"/>
    </source>
</evidence>
<evidence type="ECO:0000256" key="5">
    <source>
        <dbReference type="ARBA" id="ARBA00023163"/>
    </source>
</evidence>
<accession>A0AAJ0DEC9</accession>
<name>A0AAJ0DEC9_9PEZI</name>
<keyword evidence="4" id="KW-0238">DNA-binding</keyword>
<dbReference type="GO" id="GO:0046872">
    <property type="term" value="F:metal ion binding"/>
    <property type="evidence" value="ECO:0007669"/>
    <property type="project" value="UniProtKB-KW"/>
</dbReference>
<dbReference type="PANTHER" id="PTHR36206:SF12">
    <property type="entry name" value="ASPERCRYPTIN BIOSYNTHESIS CLUSTER-SPECIFIC TRANSCRIPTION REGULATOR ATNN-RELATED"/>
    <property type="match status" value="1"/>
</dbReference>
<evidence type="ECO:0000256" key="6">
    <source>
        <dbReference type="ARBA" id="ARBA00023242"/>
    </source>
</evidence>
<keyword evidence="1" id="KW-0479">Metal-binding</keyword>
<keyword evidence="5" id="KW-0804">Transcription</keyword>
<dbReference type="InterPro" id="IPR052360">
    <property type="entry name" value="Transcr_Regulatory_Proteins"/>
</dbReference>
<dbReference type="Proteomes" id="UP001271007">
    <property type="component" value="Unassembled WGS sequence"/>
</dbReference>
<dbReference type="PANTHER" id="PTHR36206">
    <property type="entry name" value="ASPERCRYPTIN BIOSYNTHESIS CLUSTER-SPECIFIC TRANSCRIPTION REGULATOR ATNN-RELATED"/>
    <property type="match status" value="1"/>
</dbReference>
<evidence type="ECO:0000313" key="8">
    <source>
        <dbReference type="Proteomes" id="UP001271007"/>
    </source>
</evidence>
<protein>
    <submittedName>
        <fullName evidence="7">Uncharacterized protein</fullName>
    </submittedName>
</protein>